<dbReference type="SUPFAM" id="SSF52540">
    <property type="entry name" value="P-loop containing nucleoside triphosphate hydrolases"/>
    <property type="match status" value="1"/>
</dbReference>
<feature type="domain" description="CUE" evidence="3">
    <location>
        <begin position="1110"/>
        <end position="1157"/>
    </location>
</feature>
<keyword evidence="5" id="KW-1185">Reference proteome</keyword>
<accession>A0A8J5JJ53</accession>
<evidence type="ECO:0000313" key="4">
    <source>
        <dbReference type="EMBL" id="KAG7156918.1"/>
    </source>
</evidence>
<comment type="caution">
    <text evidence="4">The sequence shown here is derived from an EMBL/GenBank/DDBJ whole genome shotgun (WGS) entry which is preliminary data.</text>
</comment>
<dbReference type="Gene3D" id="3.40.50.300">
    <property type="entry name" value="P-loop containing nucleotide triphosphate hydrolases"/>
    <property type="match status" value="1"/>
</dbReference>
<dbReference type="InterPro" id="IPR036063">
    <property type="entry name" value="Smr_dom_sf"/>
</dbReference>
<dbReference type="Pfam" id="PF08590">
    <property type="entry name" value="DUF1771"/>
    <property type="match status" value="1"/>
</dbReference>
<protein>
    <submittedName>
        <fullName evidence="4">NEDD4-binding protein 2-like 1-like</fullName>
    </submittedName>
</protein>
<dbReference type="SUPFAM" id="SSF160443">
    <property type="entry name" value="SMR domain-like"/>
    <property type="match status" value="1"/>
</dbReference>
<dbReference type="InterPro" id="IPR013899">
    <property type="entry name" value="DUF1771"/>
</dbReference>
<dbReference type="PROSITE" id="PS50828">
    <property type="entry name" value="SMR"/>
    <property type="match status" value="1"/>
</dbReference>
<reference evidence="4" key="1">
    <citation type="journal article" date="2021" name="Sci. Adv.">
        <title>The American lobster genome reveals insights on longevity, neural, and immune adaptations.</title>
        <authorList>
            <person name="Polinski J.M."/>
            <person name="Zimin A.V."/>
            <person name="Clark K.F."/>
            <person name="Kohn A.B."/>
            <person name="Sadowski N."/>
            <person name="Timp W."/>
            <person name="Ptitsyn A."/>
            <person name="Khanna P."/>
            <person name="Romanova D.Y."/>
            <person name="Williams P."/>
            <person name="Greenwood S.J."/>
            <person name="Moroz L.L."/>
            <person name="Walt D.R."/>
            <person name="Bodnar A.G."/>
        </authorList>
    </citation>
    <scope>NUCLEOTIDE SEQUENCE</scope>
    <source>
        <strain evidence="4">GMGI-L3</strain>
    </source>
</reference>
<feature type="compositionally biased region" description="Polar residues" evidence="1">
    <location>
        <begin position="845"/>
        <end position="860"/>
    </location>
</feature>
<feature type="region of interest" description="Disordered" evidence="1">
    <location>
        <begin position="1256"/>
        <end position="1291"/>
    </location>
</feature>
<feature type="compositionally biased region" description="Basic and acidic residues" evidence="1">
    <location>
        <begin position="863"/>
        <end position="873"/>
    </location>
</feature>
<dbReference type="GO" id="GO:0005634">
    <property type="term" value="C:nucleus"/>
    <property type="evidence" value="ECO:0007669"/>
    <property type="project" value="TreeGrafter"/>
</dbReference>
<dbReference type="SMART" id="SM00463">
    <property type="entry name" value="SMR"/>
    <property type="match status" value="1"/>
</dbReference>
<dbReference type="GO" id="GO:0043130">
    <property type="term" value="F:ubiquitin binding"/>
    <property type="evidence" value="ECO:0007669"/>
    <property type="project" value="InterPro"/>
</dbReference>
<dbReference type="Proteomes" id="UP000747542">
    <property type="component" value="Unassembled WGS sequence"/>
</dbReference>
<feature type="compositionally biased region" description="Basic and acidic residues" evidence="1">
    <location>
        <begin position="812"/>
        <end position="843"/>
    </location>
</feature>
<feature type="region of interest" description="Disordered" evidence="1">
    <location>
        <begin position="805"/>
        <end position="1019"/>
    </location>
</feature>
<dbReference type="InterPro" id="IPR027417">
    <property type="entry name" value="P-loop_NTPase"/>
</dbReference>
<dbReference type="SUPFAM" id="SSF46934">
    <property type="entry name" value="UBA-like"/>
    <property type="match status" value="1"/>
</dbReference>
<dbReference type="CDD" id="cd14279">
    <property type="entry name" value="CUE"/>
    <property type="match status" value="1"/>
</dbReference>
<dbReference type="PANTHER" id="PTHR46535:SF1">
    <property type="entry name" value="NEDD4-BINDING PROTEIN 2"/>
    <property type="match status" value="1"/>
</dbReference>
<feature type="compositionally biased region" description="Polar residues" evidence="1">
    <location>
        <begin position="1176"/>
        <end position="1195"/>
    </location>
</feature>
<proteinExistence type="predicted"/>
<dbReference type="EMBL" id="JAHLQT010038275">
    <property type="protein sequence ID" value="KAG7156918.1"/>
    <property type="molecule type" value="Genomic_DNA"/>
</dbReference>
<dbReference type="PROSITE" id="PS51140">
    <property type="entry name" value="CUE"/>
    <property type="match status" value="1"/>
</dbReference>
<evidence type="ECO:0000259" key="2">
    <source>
        <dbReference type="PROSITE" id="PS50828"/>
    </source>
</evidence>
<name>A0A8J5JJ53_HOMAM</name>
<dbReference type="PANTHER" id="PTHR46535">
    <property type="entry name" value="NEDD4-BINDING PROTEIN 2"/>
    <property type="match status" value="1"/>
</dbReference>
<dbReference type="InterPro" id="IPR002625">
    <property type="entry name" value="Smr_dom"/>
</dbReference>
<dbReference type="GO" id="GO:0004519">
    <property type="term" value="F:endonuclease activity"/>
    <property type="evidence" value="ECO:0007669"/>
    <property type="project" value="TreeGrafter"/>
</dbReference>
<sequence>MAGTDHGEVLTKFDEIFGKVVEHEVIKMVLQSCDWESKRASELLLAMIDENDLPAYVRNALAADSFVQDSCRKFHSNFPDNDSELQKDSKDLLKFNGDHIDKNSDYQSNKLVRQETNGDEVNFVTPPLVPDIVHHESTYNGMTDIHEDFFKRSEREMCPASPHSSYGGMESECSSPSQSPLKLASLGVDYEVNRERNTSQWVLAPEFVPNALTLNSSANSNGIWPLGMCRSLVQAPQLSSLHSTDKPKPKEKICKKNEIVKKILQGQKVMILMRGLPGSGKTTLAKEIKGRTGVILSTDDFFCDKRGKYNYDPSRINEAHQWNKHRALQKLQDGKTPIIIDNTNLQMWEMKPYVKLGLQYGYEVDILDAETPWKLNAKELARKNIHGVPKGKITEMKGRYDKDIKIEHIITSLRGFQAFNQNSRNDREFFSSDIQTKEDKPTVPSQSIKVRQLIDISLLDPPQENWISIDDSDDDADVVVEGYDSDSEVEEEGVMNLSCVFDGGKIVQEARNNNDTCTSPALKEKMTDEVQADGEVKHEKGGSEEGIGSPIWIDDKLDKILSHSRDDDKIELPENKSMGRELKVTCELEWGDISDEDKIKILIEEANTDVDIVQNETDWFNLTSQDTDEEAVSDQKFSDLVMSFGTIVKAEIEKNVSGSTGIDKSVASVDTVDTHDEDTAMYELCCNVEEKTGKSLSMLVTQAGENEEHNFLLVDGNQDEGGEADKSLFSIISLTEATSNLKINDTDENISSRITRDPVEDHTKLDALIDGKDSVHTSNTEALLVTGEIDMSEQDQVDSRQMCVSSSSEVECQEKLGDEPSECWKEETREDKSTEMSTEDKVLETGNTEFYNEYTPSTINRDPPQDTRDHQPDADSLMSWDCVDVTEGVSSGDWDSSKKVEVSDLEAQSSKPSRTRRKRAPGDPTKWLGDTNEKADIIEDPTIASWNPVQSGTPSWNTTSPHSTSPSKRGTKELHSNISLELQPHTGAVSKFRKRRRHTRSHSAASTSSSHSDEQAASDATNALLNEEKILCDAKKTVQIKSSTAETQTLSIDFEALQLDNNLYELKVLYGQPDYVTKTTIEVLPENGPLTRGKLCLDKSSMTESNLDVTMVESFQNLVAFFPHIPQDDLRDVLEKCKYNLDWAMNVLLDSGYEMSDPTDTNISPAEIKELDLDTESTGDTASTGEGRNDQSSFADASDMSLDMHLEDRSKKIRQSQKLKDLENKKAIENAFTFPESVDDRVTRLTGSDFNDLNMKKVKQMKARKKQGGKKNTPDKKVQSSGSSTNGEGGEGAQYVTLVMDSLFASQLIRMFGPVGSCEVSGELSLEDRSVILPLEICLMIHKNWASTLDGKFEHEAEVLDTLIREDEILARRLQEEENSEAGTRNGKKTEKIDEIFQNDPPSGLQEIMDLEKALQQSQRLYTEYPHVDPDALKEEFTKSDYNYKNTVERLCDQYGSEKGTPKTVYRNEAQLHYNQRQEAFKKAQEASSQGMKAVAAYYARIGNLHSTKLIEANQRASKKILEATNANRKDANSLDLHLLHVPEAVSATQAFLSERQRVLASRGIGQMQVSLITGRGAHSVGGQARLKPAIKEFLQKSGYLFHEVNRGMFLVTLQLQQS</sequence>
<dbReference type="InterPro" id="IPR003892">
    <property type="entry name" value="CUE"/>
</dbReference>
<dbReference type="InterPro" id="IPR052772">
    <property type="entry name" value="Endo/PolyKinase_Domain-Protein"/>
</dbReference>
<feature type="compositionally biased region" description="Basic residues" evidence="1">
    <location>
        <begin position="1256"/>
        <end position="1269"/>
    </location>
</feature>
<evidence type="ECO:0000259" key="3">
    <source>
        <dbReference type="PROSITE" id="PS51140"/>
    </source>
</evidence>
<dbReference type="SMART" id="SM01162">
    <property type="entry name" value="DUF1771"/>
    <property type="match status" value="1"/>
</dbReference>
<dbReference type="Pfam" id="PF13671">
    <property type="entry name" value="AAA_33"/>
    <property type="match status" value="1"/>
</dbReference>
<feature type="region of interest" description="Disordered" evidence="1">
    <location>
        <begin position="1158"/>
        <end position="1201"/>
    </location>
</feature>
<evidence type="ECO:0000313" key="5">
    <source>
        <dbReference type="Proteomes" id="UP000747542"/>
    </source>
</evidence>
<organism evidence="4 5">
    <name type="scientific">Homarus americanus</name>
    <name type="common">American lobster</name>
    <dbReference type="NCBI Taxonomy" id="6706"/>
    <lineage>
        <taxon>Eukaryota</taxon>
        <taxon>Metazoa</taxon>
        <taxon>Ecdysozoa</taxon>
        <taxon>Arthropoda</taxon>
        <taxon>Crustacea</taxon>
        <taxon>Multicrustacea</taxon>
        <taxon>Malacostraca</taxon>
        <taxon>Eumalacostraca</taxon>
        <taxon>Eucarida</taxon>
        <taxon>Decapoda</taxon>
        <taxon>Pleocyemata</taxon>
        <taxon>Astacidea</taxon>
        <taxon>Nephropoidea</taxon>
        <taxon>Nephropidae</taxon>
        <taxon>Homarus</taxon>
    </lineage>
</organism>
<evidence type="ECO:0000256" key="1">
    <source>
        <dbReference type="SAM" id="MobiDB-lite"/>
    </source>
</evidence>
<gene>
    <name evidence="4" type="primary">N4bp2l1-L</name>
    <name evidence="4" type="ORF">Hamer_G015845</name>
</gene>
<feature type="domain" description="Smr" evidence="2">
    <location>
        <begin position="1535"/>
        <end position="1615"/>
    </location>
</feature>
<dbReference type="InterPro" id="IPR009060">
    <property type="entry name" value="UBA-like_sf"/>
</dbReference>
<feature type="compositionally biased region" description="Basic residues" evidence="1">
    <location>
        <begin position="991"/>
        <end position="1001"/>
    </location>
</feature>
<feature type="region of interest" description="Disordered" evidence="1">
    <location>
        <begin position="1375"/>
        <end position="1401"/>
    </location>
</feature>
<dbReference type="Gene3D" id="3.30.1370.110">
    <property type="match status" value="1"/>
</dbReference>
<feature type="compositionally biased region" description="Polar residues" evidence="1">
    <location>
        <begin position="944"/>
        <end position="968"/>
    </location>
</feature>